<feature type="transmembrane region" description="Helical" evidence="1">
    <location>
        <begin position="285"/>
        <end position="305"/>
    </location>
</feature>
<keyword evidence="1" id="KW-0472">Membrane</keyword>
<reference evidence="3" key="1">
    <citation type="submission" date="2020-05" db="UniProtKB">
        <authorList>
            <consortium name="EnsemblMetazoa"/>
        </authorList>
    </citation>
    <scope>IDENTIFICATION</scope>
    <source>
        <strain evidence="3">USDA</strain>
    </source>
</reference>
<organism evidence="3 4">
    <name type="scientific">Stomoxys calcitrans</name>
    <name type="common">Stable fly</name>
    <name type="synonym">Conops calcitrans</name>
    <dbReference type="NCBI Taxonomy" id="35570"/>
    <lineage>
        <taxon>Eukaryota</taxon>
        <taxon>Metazoa</taxon>
        <taxon>Ecdysozoa</taxon>
        <taxon>Arthropoda</taxon>
        <taxon>Hexapoda</taxon>
        <taxon>Insecta</taxon>
        <taxon>Pterygota</taxon>
        <taxon>Neoptera</taxon>
        <taxon>Endopterygota</taxon>
        <taxon>Diptera</taxon>
        <taxon>Brachycera</taxon>
        <taxon>Muscomorpha</taxon>
        <taxon>Muscoidea</taxon>
        <taxon>Muscidae</taxon>
        <taxon>Stomoxys</taxon>
    </lineage>
</organism>
<evidence type="ECO:0000313" key="3">
    <source>
        <dbReference type="EnsemblMetazoa" id="SCAU002995-PA"/>
    </source>
</evidence>
<evidence type="ECO:0000256" key="1">
    <source>
        <dbReference type="SAM" id="Phobius"/>
    </source>
</evidence>
<proteinExistence type="predicted"/>
<keyword evidence="4" id="KW-1185">Reference proteome</keyword>
<dbReference type="STRING" id="35570.A0A1I8NXR2"/>
<dbReference type="Proteomes" id="UP000095300">
    <property type="component" value="Unassembled WGS sequence"/>
</dbReference>
<evidence type="ECO:0000313" key="4">
    <source>
        <dbReference type="Proteomes" id="UP000095300"/>
    </source>
</evidence>
<feature type="transmembrane region" description="Helical" evidence="1">
    <location>
        <begin position="311"/>
        <end position="330"/>
    </location>
</feature>
<protein>
    <recommendedName>
        <fullName evidence="2">DUF4781 domain-containing protein</fullName>
    </recommendedName>
</protein>
<dbReference type="InterPro" id="IPR031962">
    <property type="entry name" value="DUF4781"/>
</dbReference>
<feature type="domain" description="DUF4781" evidence="2">
    <location>
        <begin position="197"/>
        <end position="496"/>
    </location>
</feature>
<evidence type="ECO:0000259" key="2">
    <source>
        <dbReference type="Pfam" id="PF16013"/>
    </source>
</evidence>
<name>A0A1I8NXR2_STOCA</name>
<gene>
    <name evidence="3" type="primary">106091003</name>
</gene>
<dbReference type="AlphaFoldDB" id="A0A1I8NXR2"/>
<dbReference type="OrthoDB" id="6512497at2759"/>
<keyword evidence="1" id="KW-1133">Transmembrane helix</keyword>
<sequence>MATRKQLEKEMRDVLGGNKYSVAKKLKIASLSTKKLIAFLKARSVPIEYPTERAYLVDLLKAVMDGSDEILDIQEVDIENMTDVELQMGVLQVCKPKKSVREIQQELAENCGFQQAVIWDLTKGNSSDFMQEKIKQLIPDQEKGQNSVEKMRASIFNSVWAQRKYTNGNSLTSIFYVMVTPEENLVPARESTTFSCHPVFRCRKCIVDNNDSSNCCMIYVDETGRVYQNWNSFIEDNVLPAGILVTPRRGVYNFDERNNVILEIYRTPNGKPGTKLMNAAQTGSAVLGMGAAVVPLAALALPIAAPVVAGAALVGLGVGAFTSITSALNLRDRAKHEQTLSVMDSQARSNYLGVAGGILGMAAAGATRAMTSMAAAGKATKGLEVLVNGINVSSIVLSGSGVANGALDLIFKFRDNDEISSIDILQLSASLVLFTHSLYNFQLASRIANDARTNSIKSYREALSGRQRRMFDKMSKETIRTSGEKQGKIDIVRNINKIPDRQYLNDMFKVNKQMNKANVKPSFGPNGLVLNNEVPIDAAALRQNVNILKQVTNPIPSTHQAASGSDTALTAGRLYYTTNEATSRRECNNLCDVLNDSRNFGISKEILGSLYLTLSNGIGICLKDYGNKFLQNIIDSEKFQDVISTMAKNFPDNICKHILGLAQRFIDDMLDEIMRQVRSSISTESIIYRILELFVKKYKDVPYAYIAAESDKILMTIKIYFLSLNTSGYGGTTKCTHCVGRYSVCSL</sequence>
<dbReference type="PANTHER" id="PTHR21115">
    <property type="entry name" value="GH06117P-RELATED"/>
    <property type="match status" value="1"/>
</dbReference>
<accession>A0A1I8NXR2</accession>
<dbReference type="Pfam" id="PF16013">
    <property type="entry name" value="DUF4781"/>
    <property type="match status" value="1"/>
</dbReference>
<dbReference type="EnsemblMetazoa" id="SCAU002995-RA">
    <property type="protein sequence ID" value="SCAU002995-PA"/>
    <property type="gene ID" value="SCAU002995"/>
</dbReference>
<feature type="transmembrane region" description="Helical" evidence="1">
    <location>
        <begin position="351"/>
        <end position="370"/>
    </location>
</feature>
<keyword evidence="1" id="KW-0812">Transmembrane</keyword>
<dbReference type="PANTHER" id="PTHR21115:SF0">
    <property type="entry name" value="GH06117P-RELATED"/>
    <property type="match status" value="1"/>
</dbReference>
<dbReference type="VEuPathDB" id="VectorBase:SCAU002995"/>